<reference evidence="1 2" key="1">
    <citation type="submission" date="2019-02" db="EMBL/GenBank/DDBJ databases">
        <title>Deep-cultivation of Planctomycetes and their phenomic and genomic characterization uncovers novel biology.</title>
        <authorList>
            <person name="Wiegand S."/>
            <person name="Jogler M."/>
            <person name="Boedeker C."/>
            <person name="Pinto D."/>
            <person name="Vollmers J."/>
            <person name="Rivas-Marin E."/>
            <person name="Kohn T."/>
            <person name="Peeters S.H."/>
            <person name="Heuer A."/>
            <person name="Rast P."/>
            <person name="Oberbeckmann S."/>
            <person name="Bunk B."/>
            <person name="Jeske O."/>
            <person name="Meyerdierks A."/>
            <person name="Storesund J.E."/>
            <person name="Kallscheuer N."/>
            <person name="Luecker S."/>
            <person name="Lage O.M."/>
            <person name="Pohl T."/>
            <person name="Merkel B.J."/>
            <person name="Hornburger P."/>
            <person name="Mueller R.-W."/>
            <person name="Bruemmer F."/>
            <person name="Labrenz M."/>
            <person name="Spormann A.M."/>
            <person name="Op den Camp H."/>
            <person name="Overmann J."/>
            <person name="Amann R."/>
            <person name="Jetten M.S.M."/>
            <person name="Mascher T."/>
            <person name="Medema M.H."/>
            <person name="Devos D.P."/>
            <person name="Kaster A.-K."/>
            <person name="Ovreas L."/>
            <person name="Rohde M."/>
            <person name="Galperin M.Y."/>
            <person name="Jogler C."/>
        </authorList>
    </citation>
    <scope>NUCLEOTIDE SEQUENCE [LARGE SCALE GENOMIC DNA]</scope>
    <source>
        <strain evidence="1 2">Mal33</strain>
    </source>
</reference>
<protein>
    <submittedName>
        <fullName evidence="1">Uncharacterized protein</fullName>
    </submittedName>
</protein>
<organism evidence="1 2">
    <name type="scientific">Rosistilla oblonga</name>
    <dbReference type="NCBI Taxonomy" id="2527990"/>
    <lineage>
        <taxon>Bacteria</taxon>
        <taxon>Pseudomonadati</taxon>
        <taxon>Planctomycetota</taxon>
        <taxon>Planctomycetia</taxon>
        <taxon>Pirellulales</taxon>
        <taxon>Pirellulaceae</taxon>
        <taxon>Rosistilla</taxon>
    </lineage>
</organism>
<keyword evidence="2" id="KW-1185">Reference proteome</keyword>
<sequence>MPHPSDMPANRCHWPSLHARPAYEYVPEGIETVQAFPLFRTHDERAKFV</sequence>
<dbReference type="Proteomes" id="UP000316770">
    <property type="component" value="Chromosome"/>
</dbReference>
<accession>A0A518IN25</accession>
<dbReference type="EMBL" id="CP036318">
    <property type="protein sequence ID" value="QDV54496.1"/>
    <property type="molecule type" value="Genomic_DNA"/>
</dbReference>
<dbReference type="AlphaFoldDB" id="A0A518IN25"/>
<name>A0A518IN25_9BACT</name>
<gene>
    <name evidence="1" type="ORF">Mal33_04500</name>
</gene>
<evidence type="ECO:0000313" key="1">
    <source>
        <dbReference type="EMBL" id="QDV54496.1"/>
    </source>
</evidence>
<proteinExistence type="predicted"/>
<evidence type="ECO:0000313" key="2">
    <source>
        <dbReference type="Proteomes" id="UP000316770"/>
    </source>
</evidence>